<dbReference type="PRINTS" id="PR01007">
    <property type="entry name" value="FLGHOOKFLIK"/>
</dbReference>
<dbReference type="Gene3D" id="3.30.750.140">
    <property type="match status" value="1"/>
</dbReference>
<feature type="compositionally biased region" description="Low complexity" evidence="4">
    <location>
        <begin position="177"/>
        <end position="195"/>
    </location>
</feature>
<evidence type="ECO:0000313" key="6">
    <source>
        <dbReference type="EMBL" id="RTR04400.1"/>
    </source>
</evidence>
<feature type="region of interest" description="Disordered" evidence="4">
    <location>
        <begin position="377"/>
        <end position="433"/>
    </location>
</feature>
<name>A0A431V5T4_9GAMM</name>
<dbReference type="GO" id="GO:0044780">
    <property type="term" value="P:bacterial-type flagellum assembly"/>
    <property type="evidence" value="ECO:0007669"/>
    <property type="project" value="InterPro"/>
</dbReference>
<dbReference type="PANTHER" id="PTHR37533:SF2">
    <property type="entry name" value="FLAGELLAR HOOK-LENGTH CONTROL PROTEIN"/>
    <property type="match status" value="1"/>
</dbReference>
<dbReference type="InterPro" id="IPR021136">
    <property type="entry name" value="Flagellar_hook_control-like_C"/>
</dbReference>
<dbReference type="OrthoDB" id="1792985at2"/>
<evidence type="ECO:0000313" key="7">
    <source>
        <dbReference type="Proteomes" id="UP000267400"/>
    </source>
</evidence>
<dbReference type="AlphaFoldDB" id="A0A431V5T4"/>
<feature type="compositionally biased region" description="Low complexity" evidence="4">
    <location>
        <begin position="269"/>
        <end position="290"/>
    </location>
</feature>
<accession>A0A431V5T4</accession>
<dbReference type="InterPro" id="IPR052563">
    <property type="entry name" value="FliK"/>
</dbReference>
<comment type="caution">
    <text evidence="6">The sequence shown here is derived from an EMBL/GenBank/DDBJ whole genome shotgun (WGS) entry which is preliminary data.</text>
</comment>
<protein>
    <recommendedName>
        <fullName evidence="5">Flagellar hook-length control protein-like C-terminal domain-containing protein</fullName>
    </recommendedName>
</protein>
<dbReference type="RefSeq" id="WP_126483149.1">
    <property type="nucleotide sequence ID" value="NZ_RXNS01000007.1"/>
</dbReference>
<keyword evidence="3" id="KW-1005">Bacterial flagellum biogenesis</keyword>
<dbReference type="Proteomes" id="UP000267400">
    <property type="component" value="Unassembled WGS sequence"/>
</dbReference>
<sequence>MDIQQILAATQGQATTAKRAGDAASEGAPAGGFANALAVLSQGRPAAADQAAGQAAPDGIPRQAVLAALQALGQGATGEQANPLPEGLEGLGMLAATGPLPEALLAQLTRQPPTGSADALSSPTAEGNAITPELMAVMERLALIQGAGQAAQAPTRDAAVPGGPAALAALAAGTPTMTTRGAASPSAPTVAPPDAGTLNAMPDTRRGADGQPSSPPLTTSLENAGKANTAPPATPSPQALAEALSGGQDRGGQARPTGADPALGGMLPGTGATANGPAATTPTPLQATLSAPVNSPAWPQQLGQQLIRLGQGGGEQRIEMQLHPAELGPLSVTLKVGDQGAQAQFLSAHAQVRQALEQAIPQLREALAEQGIALGETSVGEQRQGASDEQTAGFAGNGEPGGGETEDAAVALGGAPGDERRGVTLDGRVDLYA</sequence>
<evidence type="ECO:0000256" key="1">
    <source>
        <dbReference type="ARBA" id="ARBA00003944"/>
    </source>
</evidence>
<proteinExistence type="inferred from homology"/>
<feature type="compositionally biased region" description="Polar residues" evidence="4">
    <location>
        <begin position="379"/>
        <end position="390"/>
    </location>
</feature>
<organism evidence="6 7">
    <name type="scientific">Halomonas nitroreducens</name>
    <dbReference type="NCBI Taxonomy" id="447425"/>
    <lineage>
        <taxon>Bacteria</taxon>
        <taxon>Pseudomonadati</taxon>
        <taxon>Pseudomonadota</taxon>
        <taxon>Gammaproteobacteria</taxon>
        <taxon>Oceanospirillales</taxon>
        <taxon>Halomonadaceae</taxon>
        <taxon>Halomonas</taxon>
    </lineage>
</organism>
<feature type="region of interest" description="Disordered" evidence="4">
    <location>
        <begin position="177"/>
        <end position="290"/>
    </location>
</feature>
<feature type="compositionally biased region" description="Basic and acidic residues" evidence="4">
    <location>
        <begin position="417"/>
        <end position="433"/>
    </location>
</feature>
<evidence type="ECO:0000256" key="2">
    <source>
        <dbReference type="ARBA" id="ARBA00009149"/>
    </source>
</evidence>
<dbReference type="CDD" id="cd17470">
    <property type="entry name" value="T3SS_Flik_C"/>
    <property type="match status" value="1"/>
</dbReference>
<dbReference type="Pfam" id="PF02120">
    <property type="entry name" value="Flg_hook"/>
    <property type="match status" value="1"/>
</dbReference>
<gene>
    <name evidence="6" type="ORF">EKG36_08745</name>
</gene>
<evidence type="ECO:0000259" key="5">
    <source>
        <dbReference type="Pfam" id="PF02120"/>
    </source>
</evidence>
<dbReference type="EMBL" id="RXNS01000007">
    <property type="protein sequence ID" value="RTR04400.1"/>
    <property type="molecule type" value="Genomic_DNA"/>
</dbReference>
<keyword evidence="7" id="KW-1185">Reference proteome</keyword>
<reference evidence="6 7" key="1">
    <citation type="submission" date="2018-12" db="EMBL/GenBank/DDBJ databases">
        <authorList>
            <person name="Yu L."/>
        </authorList>
    </citation>
    <scope>NUCLEOTIDE SEQUENCE [LARGE SCALE GENOMIC DNA]</scope>
    <source>
        <strain evidence="6 7">11S</strain>
    </source>
</reference>
<feature type="domain" description="Flagellar hook-length control protein-like C-terminal" evidence="5">
    <location>
        <begin position="311"/>
        <end position="385"/>
    </location>
</feature>
<dbReference type="InterPro" id="IPR038610">
    <property type="entry name" value="FliK-like_C_sf"/>
</dbReference>
<comment type="function">
    <text evidence="1">Controls the length of the flagellar hook.</text>
</comment>
<dbReference type="GO" id="GO:0009424">
    <property type="term" value="C:bacterial-type flagellum hook"/>
    <property type="evidence" value="ECO:0007669"/>
    <property type="project" value="InterPro"/>
</dbReference>
<evidence type="ECO:0000256" key="3">
    <source>
        <dbReference type="ARBA" id="ARBA00022795"/>
    </source>
</evidence>
<feature type="region of interest" description="Disordered" evidence="4">
    <location>
        <begin position="8"/>
        <end position="28"/>
    </location>
</feature>
<dbReference type="InterPro" id="IPR001635">
    <property type="entry name" value="Flag_hook_Flik"/>
</dbReference>
<dbReference type="PANTHER" id="PTHR37533">
    <property type="entry name" value="FLAGELLAR HOOK-LENGTH CONTROL PROTEIN"/>
    <property type="match status" value="1"/>
</dbReference>
<evidence type="ECO:0000256" key="4">
    <source>
        <dbReference type="SAM" id="MobiDB-lite"/>
    </source>
</evidence>
<comment type="similarity">
    <text evidence="2">Belongs to the FliK family.</text>
</comment>